<protein>
    <submittedName>
        <fullName evidence="3">Uncharacterized protein</fullName>
    </submittedName>
</protein>
<feature type="compositionally biased region" description="Polar residues" evidence="1">
    <location>
        <begin position="107"/>
        <end position="119"/>
    </location>
</feature>
<reference evidence="3" key="2">
    <citation type="submission" date="2015-08" db="UniProtKB">
        <authorList>
            <consortium name="WormBaseParasite"/>
        </authorList>
    </citation>
    <scope>IDENTIFICATION</scope>
</reference>
<dbReference type="Proteomes" id="UP000035680">
    <property type="component" value="Unassembled WGS sequence"/>
</dbReference>
<keyword evidence="2" id="KW-1185">Reference proteome</keyword>
<accession>A0A0K0G3J5</accession>
<feature type="region of interest" description="Disordered" evidence="1">
    <location>
        <begin position="73"/>
        <end position="133"/>
    </location>
</feature>
<reference evidence="2" key="1">
    <citation type="submission" date="2014-07" db="EMBL/GenBank/DDBJ databases">
        <authorList>
            <person name="Martin A.A"/>
            <person name="De Silva N."/>
        </authorList>
    </citation>
    <scope>NUCLEOTIDE SEQUENCE</scope>
</reference>
<name>A0A0K0G3J5_STRVS</name>
<organism evidence="2 3">
    <name type="scientific">Strongyloides venezuelensis</name>
    <name type="common">Threadworm</name>
    <dbReference type="NCBI Taxonomy" id="75913"/>
    <lineage>
        <taxon>Eukaryota</taxon>
        <taxon>Metazoa</taxon>
        <taxon>Ecdysozoa</taxon>
        <taxon>Nematoda</taxon>
        <taxon>Chromadorea</taxon>
        <taxon>Rhabditida</taxon>
        <taxon>Tylenchina</taxon>
        <taxon>Panagrolaimomorpha</taxon>
        <taxon>Strongyloidoidea</taxon>
        <taxon>Strongyloididae</taxon>
        <taxon>Strongyloides</taxon>
    </lineage>
</organism>
<feature type="compositionally biased region" description="Low complexity" evidence="1">
    <location>
        <begin position="85"/>
        <end position="106"/>
    </location>
</feature>
<dbReference type="WBParaSite" id="SVE_1930000.1">
    <property type="protein sequence ID" value="SVE_1930000.1"/>
    <property type="gene ID" value="SVE_1930000"/>
</dbReference>
<evidence type="ECO:0000256" key="1">
    <source>
        <dbReference type="SAM" id="MobiDB-lite"/>
    </source>
</evidence>
<evidence type="ECO:0000313" key="2">
    <source>
        <dbReference type="Proteomes" id="UP000035680"/>
    </source>
</evidence>
<sequence length="153" mass="17803">MTSKSKVYCYKSSFDPPKQRNLQSEIIQKNIRNGLNGDRCLMRSKSFNKLKNVDIEWHFQMKHYIEHRMKVLNAKPTINSKPKTRSTSVSGNSSKTSSKISTRPSTCSRSENKQTYSINSDKEKKERTNMAQKHMREAMLQSLARMNLKNLNK</sequence>
<evidence type="ECO:0000313" key="3">
    <source>
        <dbReference type="WBParaSite" id="SVE_1930000.1"/>
    </source>
</evidence>
<dbReference type="AlphaFoldDB" id="A0A0K0G3J5"/>
<proteinExistence type="predicted"/>